<dbReference type="PANTHER" id="PTHR43584:SF8">
    <property type="entry name" value="N-ACETYLMURAMATE ALPHA-1-PHOSPHATE URIDYLYLTRANSFERASE"/>
    <property type="match status" value="1"/>
</dbReference>
<dbReference type="eggNOG" id="COG1208">
    <property type="taxonomic scope" value="Bacteria"/>
</dbReference>
<dbReference type="GO" id="GO:0016779">
    <property type="term" value="F:nucleotidyltransferase activity"/>
    <property type="evidence" value="ECO:0007669"/>
    <property type="project" value="UniProtKB-KW"/>
</dbReference>
<sequence length="240" mass="25687">MPVQPHSAMVLAAGFGTRMRPLTDHTPKPLVEVAGKPLIDHVLDRLDEVGVRTAVVNVHYLGEQIIAHTASRKAPNVIISDERNEVLDTGGGVTKALPLLGDAPFFHLNADTLWIDSVAPNLQRLADAFDPMQMDILLLMAPTAGSIGYDGAGDFTMLTDGRLQRRTEQHVVPFVYAGAAILSPAIFKDAPQGAFSLTKLFDEAATHGRLFGLRLEGIWMHVGTPEAIAAAEKAILASAA</sequence>
<keyword evidence="5" id="KW-1185">Reference proteome</keyword>
<protein>
    <submittedName>
        <fullName evidence="4">Nucleotidyl transferase</fullName>
    </submittedName>
</protein>
<dbReference type="InterPro" id="IPR005835">
    <property type="entry name" value="NTP_transferase_dom"/>
</dbReference>
<evidence type="ECO:0000313" key="4">
    <source>
        <dbReference type="EMBL" id="AEI04784.1"/>
    </source>
</evidence>
<dbReference type="RefSeq" id="WP_012561660.1">
    <property type="nucleotide sequence ID" value="NC_011386.1"/>
</dbReference>
<evidence type="ECO:0000259" key="3">
    <source>
        <dbReference type="Pfam" id="PF00483"/>
    </source>
</evidence>
<dbReference type="CDD" id="cd06422">
    <property type="entry name" value="NTP_transferase_like_1"/>
    <property type="match status" value="1"/>
</dbReference>
<reference evidence="4 5" key="1">
    <citation type="journal article" date="2011" name="J. Bacteriol.">
        <title>Complete genome sequences of the chemolithoautotrophic Oligotropha carboxidovorans strains OM4 and OM5.</title>
        <authorList>
            <person name="Volland S."/>
            <person name="Rachinger M."/>
            <person name="Strittmatter A."/>
            <person name="Daniel R."/>
            <person name="Gottschalk G."/>
            <person name="Meyer O."/>
        </authorList>
    </citation>
    <scope>NUCLEOTIDE SEQUENCE [LARGE SCALE GENOMIC DNA]</scope>
    <source>
        <strain evidence="5">ATCC 49405 / DSM 1227 / KCTC 32145 / OM5</strain>
    </source>
</reference>
<name>B6JCP9_AFIC5</name>
<dbReference type="PANTHER" id="PTHR43584">
    <property type="entry name" value="NUCLEOTIDYL TRANSFERASE"/>
    <property type="match status" value="1"/>
</dbReference>
<dbReference type="InterPro" id="IPR050065">
    <property type="entry name" value="GlmU-like"/>
</dbReference>
<evidence type="ECO:0000313" key="5">
    <source>
        <dbReference type="Proteomes" id="UP000007730"/>
    </source>
</evidence>
<dbReference type="HOGENOM" id="CLU_029499_2_1_5"/>
<dbReference type="Gene3D" id="3.90.550.10">
    <property type="entry name" value="Spore Coat Polysaccharide Biosynthesis Protein SpsA, Chain A"/>
    <property type="match status" value="1"/>
</dbReference>
<feature type="domain" description="Nucleotidyl transferase" evidence="3">
    <location>
        <begin position="8"/>
        <end position="134"/>
    </location>
</feature>
<dbReference type="AlphaFoldDB" id="B6JCP9"/>
<proteinExistence type="predicted"/>
<dbReference type="KEGG" id="oca:OCAR_4484"/>
<keyword evidence="2" id="KW-0548">Nucleotidyltransferase</keyword>
<dbReference type="SUPFAM" id="SSF53448">
    <property type="entry name" value="Nucleotide-diphospho-sugar transferases"/>
    <property type="match status" value="1"/>
</dbReference>
<dbReference type="KEGG" id="ocg:OCA5_c00500"/>
<accession>B6JCP9</accession>
<gene>
    <name evidence="4" type="ordered locus">OCA5_c00500</name>
</gene>
<evidence type="ECO:0000256" key="1">
    <source>
        <dbReference type="ARBA" id="ARBA00022679"/>
    </source>
</evidence>
<dbReference type="OrthoDB" id="9788272at2"/>
<evidence type="ECO:0000256" key="2">
    <source>
        <dbReference type="ARBA" id="ARBA00022695"/>
    </source>
</evidence>
<dbReference type="EMBL" id="CP002826">
    <property type="protein sequence ID" value="AEI04784.1"/>
    <property type="molecule type" value="Genomic_DNA"/>
</dbReference>
<dbReference type="Pfam" id="PF00483">
    <property type="entry name" value="NTP_transferase"/>
    <property type="match status" value="1"/>
</dbReference>
<dbReference type="InterPro" id="IPR029044">
    <property type="entry name" value="Nucleotide-diphossugar_trans"/>
</dbReference>
<dbReference type="PATRIC" id="fig|504832.7.peg.53"/>
<dbReference type="Proteomes" id="UP000007730">
    <property type="component" value="Chromosome"/>
</dbReference>
<keyword evidence="1 4" id="KW-0808">Transferase</keyword>
<organism evidence="4 5">
    <name type="scientific">Afipia carboxidovorans (strain ATCC 49405 / DSM 1227 / KCTC 32145 / OM5)</name>
    <name type="common">Oligotropha carboxidovorans</name>
    <dbReference type="NCBI Taxonomy" id="504832"/>
    <lineage>
        <taxon>Bacteria</taxon>
        <taxon>Pseudomonadati</taxon>
        <taxon>Pseudomonadota</taxon>
        <taxon>Alphaproteobacteria</taxon>
        <taxon>Hyphomicrobiales</taxon>
        <taxon>Nitrobacteraceae</taxon>
        <taxon>Afipia</taxon>
    </lineage>
</organism>
<dbReference type="STRING" id="504832.OCA5_c00500"/>